<reference evidence="2 3" key="1">
    <citation type="submission" date="2018-01" db="EMBL/GenBank/DDBJ databases">
        <title>Draft genome sequence of Sphaerisporangium sp. 7K107.</title>
        <authorList>
            <person name="Sahin N."/>
            <person name="Saygin H."/>
            <person name="Ay H."/>
        </authorList>
    </citation>
    <scope>NUCLEOTIDE SEQUENCE [LARGE SCALE GENOMIC DNA]</scope>
    <source>
        <strain evidence="2 3">7K107</strain>
    </source>
</reference>
<gene>
    <name evidence="2" type="ORF">C1I98_23250</name>
</gene>
<sequence length="147" mass="16439">MARKLQVTFDCTDSDRLARFWAEALHYRLEEPPHGFATWAAYWADRGLQEEIPDGYDSVIDPGGVGPGIWFQRVPEGKVVKNRLHLDIQVTEGRAVPVEVRRRQIDAEAERLVGLGATLVRAVPSGGLPDYYAVTMLDPEGNEFCLS</sequence>
<proteinExistence type="predicted"/>
<dbReference type="PANTHER" id="PTHR35908">
    <property type="entry name" value="HYPOTHETICAL FUSION PROTEIN"/>
    <property type="match status" value="1"/>
</dbReference>
<accession>A0A2W2GB48</accession>
<dbReference type="InterPro" id="IPR029068">
    <property type="entry name" value="Glyas_Bleomycin-R_OHBP_Dase"/>
</dbReference>
<evidence type="ECO:0000259" key="1">
    <source>
        <dbReference type="Pfam" id="PF18029"/>
    </source>
</evidence>
<organism evidence="2 3">
    <name type="scientific">Spongiactinospora gelatinilytica</name>
    <dbReference type="NCBI Taxonomy" id="2666298"/>
    <lineage>
        <taxon>Bacteria</taxon>
        <taxon>Bacillati</taxon>
        <taxon>Actinomycetota</taxon>
        <taxon>Actinomycetes</taxon>
        <taxon>Streptosporangiales</taxon>
        <taxon>Streptosporangiaceae</taxon>
        <taxon>Spongiactinospora</taxon>
    </lineage>
</organism>
<protein>
    <submittedName>
        <fullName evidence="2">Glyoxalase</fullName>
    </submittedName>
</protein>
<dbReference type="InterPro" id="IPR041581">
    <property type="entry name" value="Glyoxalase_6"/>
</dbReference>
<evidence type="ECO:0000313" key="3">
    <source>
        <dbReference type="Proteomes" id="UP000248544"/>
    </source>
</evidence>
<dbReference type="PANTHER" id="PTHR35908:SF1">
    <property type="entry name" value="CONSERVED PROTEIN"/>
    <property type="match status" value="1"/>
</dbReference>
<dbReference type="AlphaFoldDB" id="A0A2W2GB48"/>
<evidence type="ECO:0000313" key="2">
    <source>
        <dbReference type="EMBL" id="PZG39779.1"/>
    </source>
</evidence>
<dbReference type="EMBL" id="POUA01000200">
    <property type="protein sequence ID" value="PZG39779.1"/>
    <property type="molecule type" value="Genomic_DNA"/>
</dbReference>
<dbReference type="RefSeq" id="WP_111169557.1">
    <property type="nucleotide sequence ID" value="NZ_POUA01000200.1"/>
</dbReference>
<dbReference type="SUPFAM" id="SSF54593">
    <property type="entry name" value="Glyoxalase/Bleomycin resistance protein/Dihydroxybiphenyl dioxygenase"/>
    <property type="match status" value="1"/>
</dbReference>
<dbReference type="Proteomes" id="UP000248544">
    <property type="component" value="Unassembled WGS sequence"/>
</dbReference>
<name>A0A2W2GB48_9ACTN</name>
<comment type="caution">
    <text evidence="2">The sequence shown here is derived from an EMBL/GenBank/DDBJ whole genome shotgun (WGS) entry which is preliminary data.</text>
</comment>
<dbReference type="Pfam" id="PF18029">
    <property type="entry name" value="Glyoxalase_6"/>
    <property type="match status" value="1"/>
</dbReference>
<dbReference type="Gene3D" id="3.10.180.10">
    <property type="entry name" value="2,3-Dihydroxybiphenyl 1,2-Dioxygenase, domain 1"/>
    <property type="match status" value="1"/>
</dbReference>
<feature type="domain" description="Glyoxalase-like" evidence="1">
    <location>
        <begin position="6"/>
        <end position="146"/>
    </location>
</feature>
<keyword evidence="3" id="KW-1185">Reference proteome</keyword>